<keyword evidence="4" id="KW-0597">Phosphoprotein</keyword>
<feature type="compositionally biased region" description="Polar residues" evidence="8">
    <location>
        <begin position="624"/>
        <end position="633"/>
    </location>
</feature>
<proteinExistence type="inferred from homology"/>
<sequence>MDYINRLLHRKSPNTSNCTSPELNINDVISKVSPEHEVKVKFTREFGDVVNYPPSINTEGNNISSASSFQSLTSTLSTKSSSDINVTESITKISETSNSNSDVLDLDDLISACAAIHLNDTVVLTGEQSFADATFTSATDEINKISDLSGSRCNSPYPDINSSQIISSDLNATNVIYERLNPDFNSTQQISPQAIKNNNLQDSYVKALTEQNISPDYATANESLLQSVSLFDGVENKNKNLNNTFLVPLPPQAFIPLTESSLSSTEVEVEAIKTEDSTKKDFDIPSRLSSSPPSTLVKEESQVEVECENSQCDSLQTFVDTFSITPIEKLSSENVLQSFPDISTSCLTSITEPTFNETPNLSDTNTSELTEPTVQSIVVEPEISNENCVTSVKQIEQEINELFTEVLTNQQINNQLDNSSIVDINQIFTETVSNDVLTEENSDATVDIHDISNNSLDTIETENYKDIALEELNTNIETVAKINSEIISQKHEDYDNFLPPRQSTCLNDLLSSNSNSELSIINNSAITEPEFFDAHNTSTTDYQIDFEKLKLAEKNIINDFNNTSLDLVNDQDHITNTSTDLWRDPTNFDFLLSKKSNSATTDRLRAESLYVKFDPLVSNISMLPQGNGATATPNEERNGEKEASMPNIGTPKRNSAIAAIDRLLFYSPMTPVNQKNEEPEKIESTEKTTPEPIPIVDPAMAKELEIVRATVIQLEEQLEKQKLKNDQQEKEHKVDREAFQEAITQLQKQLNQEIKSKNQINVVVDEYEKSISRLVAERERDRKNLDVEKASLLEELQEVKNHLSASEAAFNDVHAKYERLKVVVTASKNNEAALKASIAENVEIIKTLEDRYDQIKTHAAVRLEKANLELEGIRKQHESETLKLRAMLRKAELKSSSLAEMIEQKTKENKELTKILDEVIARVDSGADK</sequence>
<evidence type="ECO:0000256" key="2">
    <source>
        <dbReference type="ARBA" id="ARBA00009423"/>
    </source>
</evidence>
<protein>
    <recommendedName>
        <fullName evidence="9">Transforming acidic coiled-coil-containing protein C-terminal domain-containing protein</fullName>
    </recommendedName>
</protein>
<keyword evidence="11" id="KW-1185">Reference proteome</keyword>
<feature type="domain" description="Transforming acidic coiled-coil-containing protein C-terminal" evidence="9">
    <location>
        <begin position="725"/>
        <end position="920"/>
    </location>
</feature>
<comment type="subcellular location">
    <subcellularLocation>
        <location evidence="1">Cytoplasm</location>
        <location evidence="1">Cytoskeleton</location>
    </subcellularLocation>
</comment>
<keyword evidence="5 7" id="KW-0175">Coiled coil</keyword>
<dbReference type="GO" id="GO:0007097">
    <property type="term" value="P:nuclear migration"/>
    <property type="evidence" value="ECO:0007669"/>
    <property type="project" value="TreeGrafter"/>
</dbReference>
<keyword evidence="6" id="KW-0206">Cytoskeleton</keyword>
<feature type="region of interest" description="Disordered" evidence="8">
    <location>
        <begin position="624"/>
        <end position="651"/>
    </location>
</feature>
<reference evidence="10" key="2">
    <citation type="submission" date="2023-03" db="EMBL/GenBank/DDBJ databases">
        <authorList>
            <person name="Inwood S.N."/>
            <person name="Skelly J.G."/>
            <person name="Guhlin J."/>
            <person name="Harrop T.W.R."/>
            <person name="Goldson S.G."/>
            <person name="Dearden P.K."/>
        </authorList>
    </citation>
    <scope>NUCLEOTIDE SEQUENCE</scope>
    <source>
        <strain evidence="10">Lincoln</strain>
        <tissue evidence="10">Whole body</tissue>
    </source>
</reference>
<organism evidence="10 11">
    <name type="scientific">Microctonus hyperodae</name>
    <name type="common">Parasitoid wasp</name>
    <dbReference type="NCBI Taxonomy" id="165561"/>
    <lineage>
        <taxon>Eukaryota</taxon>
        <taxon>Metazoa</taxon>
        <taxon>Ecdysozoa</taxon>
        <taxon>Arthropoda</taxon>
        <taxon>Hexapoda</taxon>
        <taxon>Insecta</taxon>
        <taxon>Pterygota</taxon>
        <taxon>Neoptera</taxon>
        <taxon>Endopterygota</taxon>
        <taxon>Hymenoptera</taxon>
        <taxon>Apocrita</taxon>
        <taxon>Ichneumonoidea</taxon>
        <taxon>Braconidae</taxon>
        <taxon>Euphorinae</taxon>
        <taxon>Microctonus</taxon>
    </lineage>
</organism>
<feature type="compositionally biased region" description="Basic and acidic residues" evidence="8">
    <location>
        <begin position="675"/>
        <end position="689"/>
    </location>
</feature>
<accession>A0AA39F490</accession>
<evidence type="ECO:0000313" key="11">
    <source>
        <dbReference type="Proteomes" id="UP001168972"/>
    </source>
</evidence>
<dbReference type="GO" id="GO:0007052">
    <property type="term" value="P:mitotic spindle organization"/>
    <property type="evidence" value="ECO:0007669"/>
    <property type="project" value="InterPro"/>
</dbReference>
<feature type="coiled-coil region" evidence="7">
    <location>
        <begin position="704"/>
        <end position="809"/>
    </location>
</feature>
<dbReference type="Proteomes" id="UP001168972">
    <property type="component" value="Unassembled WGS sequence"/>
</dbReference>
<feature type="region of interest" description="Disordered" evidence="8">
    <location>
        <begin position="278"/>
        <end position="297"/>
    </location>
</feature>
<evidence type="ECO:0000313" key="10">
    <source>
        <dbReference type="EMBL" id="KAK0162635.1"/>
    </source>
</evidence>
<comment type="similarity">
    <text evidence="2">Belongs to the TACC family.</text>
</comment>
<evidence type="ECO:0000256" key="8">
    <source>
        <dbReference type="SAM" id="MobiDB-lite"/>
    </source>
</evidence>
<evidence type="ECO:0000256" key="7">
    <source>
        <dbReference type="SAM" id="Coils"/>
    </source>
</evidence>
<name>A0AA39F490_MICHY</name>
<dbReference type="Gene3D" id="1.20.5.1700">
    <property type="match status" value="1"/>
</dbReference>
<dbReference type="PANTHER" id="PTHR13924:SF10">
    <property type="entry name" value="TRANSFORMING ACIDIC COILED-COIL PROTEIN, ISOFORM K"/>
    <property type="match status" value="1"/>
</dbReference>
<dbReference type="GO" id="GO:0005856">
    <property type="term" value="C:cytoskeleton"/>
    <property type="evidence" value="ECO:0007669"/>
    <property type="project" value="UniProtKB-SubCell"/>
</dbReference>
<dbReference type="PANTHER" id="PTHR13924">
    <property type="entry name" value="TRANSFORMING ACIDIC COILED-COIL CONTAINING PROTEIN 1/2"/>
    <property type="match status" value="1"/>
</dbReference>
<comment type="caution">
    <text evidence="10">The sequence shown here is derived from an EMBL/GenBank/DDBJ whole genome shotgun (WGS) entry which is preliminary data.</text>
</comment>
<gene>
    <name evidence="10" type="ORF">PV327_006398</name>
</gene>
<dbReference type="InterPro" id="IPR039915">
    <property type="entry name" value="TACC"/>
</dbReference>
<evidence type="ECO:0000256" key="5">
    <source>
        <dbReference type="ARBA" id="ARBA00023054"/>
    </source>
</evidence>
<keyword evidence="3" id="KW-0963">Cytoplasm</keyword>
<evidence type="ECO:0000256" key="1">
    <source>
        <dbReference type="ARBA" id="ARBA00004245"/>
    </source>
</evidence>
<evidence type="ECO:0000259" key="9">
    <source>
        <dbReference type="Pfam" id="PF05010"/>
    </source>
</evidence>
<dbReference type="EMBL" id="JAQQBR010001833">
    <property type="protein sequence ID" value="KAK0162635.1"/>
    <property type="molecule type" value="Genomic_DNA"/>
</dbReference>
<evidence type="ECO:0000256" key="6">
    <source>
        <dbReference type="ARBA" id="ARBA00023212"/>
    </source>
</evidence>
<feature type="coiled-coil region" evidence="7">
    <location>
        <begin position="860"/>
        <end position="922"/>
    </location>
</feature>
<reference evidence="10" key="1">
    <citation type="journal article" date="2023" name="bioRxiv">
        <title>Scaffold-level genome assemblies of two parasitoid biocontrol wasps reveal the parthenogenesis mechanism and an associated novel virus.</title>
        <authorList>
            <person name="Inwood S."/>
            <person name="Skelly J."/>
            <person name="Guhlin J."/>
            <person name="Harrop T."/>
            <person name="Goldson S."/>
            <person name="Dearden P."/>
        </authorList>
    </citation>
    <scope>NUCLEOTIDE SEQUENCE</scope>
    <source>
        <strain evidence="10">Lincoln</strain>
        <tissue evidence="10">Whole body</tissue>
    </source>
</reference>
<dbReference type="Pfam" id="PF05010">
    <property type="entry name" value="TACC_C"/>
    <property type="match status" value="1"/>
</dbReference>
<dbReference type="GO" id="GO:0005737">
    <property type="term" value="C:cytoplasm"/>
    <property type="evidence" value="ECO:0007669"/>
    <property type="project" value="TreeGrafter"/>
</dbReference>
<dbReference type="InterPro" id="IPR007707">
    <property type="entry name" value="TACC_C"/>
</dbReference>
<feature type="compositionally biased region" description="Basic and acidic residues" evidence="8">
    <location>
        <begin position="634"/>
        <end position="643"/>
    </location>
</feature>
<evidence type="ECO:0000256" key="3">
    <source>
        <dbReference type="ARBA" id="ARBA00022490"/>
    </source>
</evidence>
<dbReference type="AlphaFoldDB" id="A0AA39F490"/>
<evidence type="ECO:0000256" key="4">
    <source>
        <dbReference type="ARBA" id="ARBA00022553"/>
    </source>
</evidence>
<feature type="region of interest" description="Disordered" evidence="8">
    <location>
        <begin position="671"/>
        <end position="694"/>
    </location>
</feature>
<feature type="compositionally biased region" description="Low complexity" evidence="8">
    <location>
        <begin position="285"/>
        <end position="294"/>
    </location>
</feature>